<feature type="transmembrane region" description="Helical" evidence="1">
    <location>
        <begin position="55"/>
        <end position="83"/>
    </location>
</feature>
<evidence type="ECO:0000313" key="2">
    <source>
        <dbReference type="EMBL" id="SJN15284.1"/>
    </source>
</evidence>
<feature type="transmembrane region" description="Helical" evidence="1">
    <location>
        <begin position="20"/>
        <end position="43"/>
    </location>
</feature>
<proteinExistence type="predicted"/>
<evidence type="ECO:0000256" key="1">
    <source>
        <dbReference type="SAM" id="Phobius"/>
    </source>
</evidence>
<dbReference type="AlphaFoldDB" id="A0A1R4I6P0"/>
<sequence length="93" mass="9739">MMSKRASSPETPIGRFDRVLAYTALTLAAASIICFFAIIIGTASGMSQAAFGGGVWPFVAALPLFGLPLAFVMIITLLIISFVRKGRAGGTRS</sequence>
<keyword evidence="3" id="KW-1185">Reference proteome</keyword>
<dbReference type="Proteomes" id="UP000196320">
    <property type="component" value="Unassembled WGS sequence"/>
</dbReference>
<keyword evidence="1" id="KW-1133">Transmembrane helix</keyword>
<name>A0A1R4I6P0_9MICO</name>
<evidence type="ECO:0000313" key="3">
    <source>
        <dbReference type="Proteomes" id="UP000196320"/>
    </source>
</evidence>
<evidence type="ECO:0008006" key="4">
    <source>
        <dbReference type="Google" id="ProtNLM"/>
    </source>
</evidence>
<protein>
    <recommendedName>
        <fullName evidence="4">Multidrug ABC transporter ATPase</fullName>
    </recommendedName>
</protein>
<accession>A0A1R4I6P0</accession>
<reference evidence="2 3" key="1">
    <citation type="submission" date="2017-02" db="EMBL/GenBank/DDBJ databases">
        <authorList>
            <person name="Peterson S.W."/>
        </authorList>
    </citation>
    <scope>NUCLEOTIDE SEQUENCE [LARGE SCALE GENOMIC DNA]</scope>
    <source>
        <strain evidence="2 3">B Mb 05.01</strain>
    </source>
</reference>
<keyword evidence="1" id="KW-0812">Transmembrane</keyword>
<keyword evidence="1" id="KW-0472">Membrane</keyword>
<dbReference type="EMBL" id="FUKO01000002">
    <property type="protein sequence ID" value="SJN15284.1"/>
    <property type="molecule type" value="Genomic_DNA"/>
</dbReference>
<organism evidence="2 3">
    <name type="scientific">Microbacterium esteraromaticum</name>
    <dbReference type="NCBI Taxonomy" id="57043"/>
    <lineage>
        <taxon>Bacteria</taxon>
        <taxon>Bacillati</taxon>
        <taxon>Actinomycetota</taxon>
        <taxon>Actinomycetes</taxon>
        <taxon>Micrococcales</taxon>
        <taxon>Microbacteriaceae</taxon>
        <taxon>Microbacterium</taxon>
    </lineage>
</organism>
<gene>
    <name evidence="2" type="ORF">FM104_00090</name>
</gene>